<dbReference type="Pfam" id="PF02397">
    <property type="entry name" value="Bac_transf"/>
    <property type="match status" value="1"/>
</dbReference>
<feature type="transmembrane region" description="Helical" evidence="8">
    <location>
        <begin position="47"/>
        <end position="66"/>
    </location>
</feature>
<protein>
    <submittedName>
        <fullName evidence="10">Exopolysaccharide biosynthesis polyprenyl glycosylphosphotransferase</fullName>
    </submittedName>
</protein>
<evidence type="ECO:0000256" key="8">
    <source>
        <dbReference type="SAM" id="Phobius"/>
    </source>
</evidence>
<feature type="transmembrane region" description="Helical" evidence="8">
    <location>
        <begin position="144"/>
        <end position="164"/>
    </location>
</feature>
<sequence length="498" mass="54378">MDRLLLDRPASLAADTPLKSRPSRGPFRPEIWLNARERSSVRLSAHYFRLIDVLMVCGLALGAIVVMHPSGLAHMIVGDAAPVVVGAVLVLVLMRALQLYRFGRDTPWPLHIAGVAGVGVASAAIALALGWLLDRPALDVIAPWALTTTAALALLHGLWLVVIARWRRLGVLSPNIVIVGATRNARRLIEQALERRDMNVLGVFDDRLARSPDSLAGVPVLGTAKALLTHRLTPYVDRIVLAIDPEAGQRVRDLTQTLNALPNPLTVLVDSELGRDGLLNRLANAPLAPLDGPANPDRRAFNKRMQDLVIGAAALVVAAPIMALVALAVRLDSPGPVFFRQRRHGFNHETIVVWKFRSMRHAAADATASRQVCADDDRVTRVGRFIRATSLDELPQIFNVLSGEMSLVGPRPHAIGMKTGETESALLVAEYAHRHRIKPGMTGWAAIKGSRGPVDTEAQVRERVQLDIEYIERQSFWLDLWVIAVTIPVLLGDRAAVR</sequence>
<organism evidence="10 11">
    <name type="scientific">Brevundimonas fontaquae</name>
    <dbReference type="NCBI Taxonomy" id="2813778"/>
    <lineage>
        <taxon>Bacteria</taxon>
        <taxon>Pseudomonadati</taxon>
        <taxon>Pseudomonadota</taxon>
        <taxon>Alphaproteobacteria</taxon>
        <taxon>Caulobacterales</taxon>
        <taxon>Caulobacteraceae</taxon>
        <taxon>Brevundimonas</taxon>
    </lineage>
</organism>
<feature type="transmembrane region" description="Helical" evidence="8">
    <location>
        <begin position="108"/>
        <end position="132"/>
    </location>
</feature>
<dbReference type="PANTHER" id="PTHR30576">
    <property type="entry name" value="COLANIC BIOSYNTHESIS UDP-GLUCOSE LIPID CARRIER TRANSFERASE"/>
    <property type="match status" value="1"/>
</dbReference>
<dbReference type="InterPro" id="IPR003362">
    <property type="entry name" value="Bact_transf"/>
</dbReference>
<keyword evidence="7" id="KW-0270">Exopolysaccharide synthesis</keyword>
<keyword evidence="11" id="KW-1185">Reference proteome</keyword>
<comment type="subcellular location">
    <subcellularLocation>
        <location evidence="1">Membrane</location>
        <topology evidence="1">Multi-pass membrane protein</topology>
    </subcellularLocation>
</comment>
<evidence type="ECO:0000256" key="1">
    <source>
        <dbReference type="ARBA" id="ARBA00004141"/>
    </source>
</evidence>
<evidence type="ECO:0000256" key="3">
    <source>
        <dbReference type="ARBA" id="ARBA00022679"/>
    </source>
</evidence>
<evidence type="ECO:0000256" key="7">
    <source>
        <dbReference type="ARBA" id="ARBA00023169"/>
    </source>
</evidence>
<accession>A0ABX7LST2</accession>
<gene>
    <name evidence="10" type="ORF">JX001_09150</name>
</gene>
<dbReference type="PANTHER" id="PTHR30576:SF0">
    <property type="entry name" value="UNDECAPRENYL-PHOSPHATE N-ACETYLGALACTOSAMINYL 1-PHOSPHATE TRANSFERASE-RELATED"/>
    <property type="match status" value="1"/>
</dbReference>
<evidence type="ECO:0000313" key="10">
    <source>
        <dbReference type="EMBL" id="QSF55856.1"/>
    </source>
</evidence>
<keyword evidence="5 8" id="KW-1133">Transmembrane helix</keyword>
<evidence type="ECO:0000256" key="6">
    <source>
        <dbReference type="ARBA" id="ARBA00023136"/>
    </source>
</evidence>
<dbReference type="Proteomes" id="UP000662957">
    <property type="component" value="Chromosome"/>
</dbReference>
<evidence type="ECO:0000256" key="5">
    <source>
        <dbReference type="ARBA" id="ARBA00022989"/>
    </source>
</evidence>
<keyword evidence="3" id="KW-0808">Transferase</keyword>
<keyword evidence="6 8" id="KW-0472">Membrane</keyword>
<name>A0ABX7LST2_9CAUL</name>
<keyword evidence="4 8" id="KW-0812">Transmembrane</keyword>
<evidence type="ECO:0000259" key="9">
    <source>
        <dbReference type="Pfam" id="PF02397"/>
    </source>
</evidence>
<reference evidence="10 11" key="1">
    <citation type="submission" date="2021-02" db="EMBL/GenBank/DDBJ databases">
        <title>Brevundimonas sp. CS1 genome sequence.</title>
        <authorList>
            <person name="Lee K."/>
            <person name="Choi Y.-J."/>
            <person name="Son H.-R."/>
        </authorList>
    </citation>
    <scope>NUCLEOTIDE SEQUENCE [LARGE SCALE GENOMIC DNA]</scope>
    <source>
        <strain evidence="10 11">CS1</strain>
    </source>
</reference>
<comment type="similarity">
    <text evidence="2">Belongs to the bacterial sugar transferase family.</text>
</comment>
<feature type="transmembrane region" description="Helical" evidence="8">
    <location>
        <begin position="308"/>
        <end position="329"/>
    </location>
</feature>
<dbReference type="Gene3D" id="3.40.50.720">
    <property type="entry name" value="NAD(P)-binding Rossmann-like Domain"/>
    <property type="match status" value="1"/>
</dbReference>
<dbReference type="NCBIfam" id="TIGR03025">
    <property type="entry name" value="EPS_sugtrans"/>
    <property type="match status" value="1"/>
</dbReference>
<evidence type="ECO:0000313" key="11">
    <source>
        <dbReference type="Proteomes" id="UP000662957"/>
    </source>
</evidence>
<evidence type="ECO:0000256" key="2">
    <source>
        <dbReference type="ARBA" id="ARBA00006464"/>
    </source>
</evidence>
<evidence type="ECO:0000256" key="4">
    <source>
        <dbReference type="ARBA" id="ARBA00022692"/>
    </source>
</evidence>
<dbReference type="EMBL" id="CP070968">
    <property type="protein sequence ID" value="QSF55856.1"/>
    <property type="molecule type" value="Genomic_DNA"/>
</dbReference>
<dbReference type="Pfam" id="PF13727">
    <property type="entry name" value="CoA_binding_3"/>
    <property type="match status" value="1"/>
</dbReference>
<dbReference type="InterPro" id="IPR017475">
    <property type="entry name" value="EPS_sugar_tfrase"/>
</dbReference>
<feature type="domain" description="Bacterial sugar transferase" evidence="9">
    <location>
        <begin position="303"/>
        <end position="491"/>
    </location>
</feature>
<feature type="transmembrane region" description="Helical" evidence="8">
    <location>
        <begin position="72"/>
        <end position="96"/>
    </location>
</feature>
<proteinExistence type="inferred from homology"/>